<sequence>MSWQEELRKLDEELASGRLSADDYRVRRDQVLSSAVAHGDDSAAGTPQSPQTPQQPDQQQPSQPQNQQDQQGGGQNADSTQVIPPVTPPADSGAERTQAVPPWQAQQPQQHPQAQPPHTGYPQQHPAGPVSPAGGFQQPASPAGGFQQPGAPSPAGGFQQPHQPPQQMPWNAPDPDQSPPWGGSDFPPIAPTGSSEWAAQGPEGFDDKPGGGKGKLFAGIGAVVLLAAIAVGAFLIWGTGGDDNGGGDNQAGGQPPASSAAPSSSQPPPDPLPLNDLPGNEEAHPEVKTFDDVPDLNYLNDQELESYQRTEPGDAKFAVYRMDNGNVAALLLTQVGDAGAASDEVSNLTYIQTTNGAQRVLDGVPDNVRLTAFTDPKNKQKVQLRGHYLAGDVLVRIEVNSESGLDSARSDFDKILDAQLEVLPAGA</sequence>
<keyword evidence="2" id="KW-1133">Transmembrane helix</keyword>
<dbReference type="EMBL" id="MASW01000001">
    <property type="protein sequence ID" value="PXY31780.1"/>
    <property type="molecule type" value="Genomic_DNA"/>
</dbReference>
<feature type="region of interest" description="Disordered" evidence="1">
    <location>
        <begin position="31"/>
        <end position="213"/>
    </location>
</feature>
<evidence type="ECO:0000256" key="2">
    <source>
        <dbReference type="SAM" id="Phobius"/>
    </source>
</evidence>
<name>A0A2V4B962_9PSEU</name>
<feature type="region of interest" description="Disordered" evidence="1">
    <location>
        <begin position="244"/>
        <end position="294"/>
    </location>
</feature>
<protein>
    <submittedName>
        <fullName evidence="3">Uncharacterized protein</fullName>
    </submittedName>
</protein>
<dbReference type="RefSeq" id="WP_112279815.1">
    <property type="nucleotide sequence ID" value="NZ_MASW01000001.1"/>
</dbReference>
<dbReference type="Proteomes" id="UP000249915">
    <property type="component" value="Unassembled WGS sequence"/>
</dbReference>
<reference evidence="3 4" key="1">
    <citation type="submission" date="2016-07" db="EMBL/GenBank/DDBJ databases">
        <title>Draft genome sequence of Prauserella muralis DSM 45305, isolated from a mould-covered wall in an indoor environment.</title>
        <authorList>
            <person name="Ruckert C."/>
            <person name="Albersmeier A."/>
            <person name="Jiang C.-L."/>
            <person name="Jiang Y."/>
            <person name="Kalinowski J."/>
            <person name="Schneider O."/>
            <person name="Winkler A."/>
            <person name="Zotchev S.B."/>
        </authorList>
    </citation>
    <scope>NUCLEOTIDE SEQUENCE [LARGE SCALE GENOMIC DNA]</scope>
    <source>
        <strain evidence="3 4">DSM 45305</strain>
    </source>
</reference>
<feature type="transmembrane region" description="Helical" evidence="2">
    <location>
        <begin position="216"/>
        <end position="237"/>
    </location>
</feature>
<proteinExistence type="predicted"/>
<keyword evidence="4" id="KW-1185">Reference proteome</keyword>
<dbReference type="AlphaFoldDB" id="A0A2V4B962"/>
<keyword evidence="2" id="KW-0472">Membrane</keyword>
<accession>A0A2V4B962</accession>
<keyword evidence="2" id="KW-0812">Transmembrane</keyword>
<evidence type="ECO:0000313" key="3">
    <source>
        <dbReference type="EMBL" id="PXY31780.1"/>
    </source>
</evidence>
<evidence type="ECO:0000313" key="4">
    <source>
        <dbReference type="Proteomes" id="UP000249915"/>
    </source>
</evidence>
<organism evidence="3 4">
    <name type="scientific">Prauserella muralis</name>
    <dbReference type="NCBI Taxonomy" id="588067"/>
    <lineage>
        <taxon>Bacteria</taxon>
        <taxon>Bacillati</taxon>
        <taxon>Actinomycetota</taxon>
        <taxon>Actinomycetes</taxon>
        <taxon>Pseudonocardiales</taxon>
        <taxon>Pseudonocardiaceae</taxon>
        <taxon>Prauserella</taxon>
    </lineage>
</organism>
<dbReference type="OrthoDB" id="3692386at2"/>
<evidence type="ECO:0000256" key="1">
    <source>
        <dbReference type="SAM" id="MobiDB-lite"/>
    </source>
</evidence>
<feature type="compositionally biased region" description="Low complexity" evidence="1">
    <location>
        <begin position="251"/>
        <end position="264"/>
    </location>
</feature>
<gene>
    <name evidence="3" type="ORF">BAY60_05395</name>
</gene>
<feature type="compositionally biased region" description="Low complexity" evidence="1">
    <location>
        <begin position="45"/>
        <end position="70"/>
    </location>
</feature>
<feature type="compositionally biased region" description="Low complexity" evidence="1">
    <location>
        <begin position="98"/>
        <end position="117"/>
    </location>
</feature>
<comment type="caution">
    <text evidence="3">The sequence shown here is derived from an EMBL/GenBank/DDBJ whole genome shotgun (WGS) entry which is preliminary data.</text>
</comment>
<feature type="compositionally biased region" description="Basic and acidic residues" evidence="1">
    <location>
        <begin position="281"/>
        <end position="291"/>
    </location>
</feature>